<dbReference type="GO" id="GO:0045892">
    <property type="term" value="P:negative regulation of DNA-templated transcription"/>
    <property type="evidence" value="ECO:0007669"/>
    <property type="project" value="InterPro"/>
</dbReference>
<dbReference type="OrthoDB" id="9801358at2"/>
<dbReference type="Gene3D" id="3.40.30.10">
    <property type="entry name" value="Glutaredoxin"/>
    <property type="match status" value="1"/>
</dbReference>
<sequence>MNKKIEIFDPALCCPTGVCGPSVDPELTRISRLHLQLVNQGYDVLRYNLAQEPDQFANNKQVNELLGSEGPDALPAVVVDGQLAFNERYPSVDEFADWLGFDKEMVKVKEPKKKLNITLK</sequence>
<keyword evidence="2" id="KW-1185">Reference proteome</keyword>
<dbReference type="Pfam" id="PF06953">
    <property type="entry name" value="ArsD"/>
    <property type="match status" value="1"/>
</dbReference>
<dbReference type="EMBL" id="PDOD01000005">
    <property type="protein sequence ID" value="PYZ92049.1"/>
    <property type="molecule type" value="Genomic_DNA"/>
</dbReference>
<dbReference type="InterPro" id="IPR010712">
    <property type="entry name" value="Arsenical-R_ArsD"/>
</dbReference>
<proteinExistence type="predicted"/>
<protein>
    <submittedName>
        <fullName evidence="1">Arsenical resistance operon transcriptional repressor ArsD</fullName>
    </submittedName>
</protein>
<evidence type="ECO:0000313" key="1">
    <source>
        <dbReference type="EMBL" id="PYZ92049.1"/>
    </source>
</evidence>
<evidence type="ECO:0000313" key="2">
    <source>
        <dbReference type="Proteomes" id="UP000248214"/>
    </source>
</evidence>
<reference evidence="1 2" key="1">
    <citation type="submission" date="2017-10" db="EMBL/GenBank/DDBJ databases">
        <title>Bacillus sp. nov., a halophilic bacterium isolated from a Keqin Lake.</title>
        <authorList>
            <person name="Wang H."/>
        </authorList>
    </citation>
    <scope>NUCLEOTIDE SEQUENCE [LARGE SCALE GENOMIC DNA]</scope>
    <source>
        <strain evidence="1 2">KQ-12</strain>
    </source>
</reference>
<dbReference type="GO" id="GO:0046685">
    <property type="term" value="P:response to arsenic-containing substance"/>
    <property type="evidence" value="ECO:0007669"/>
    <property type="project" value="InterPro"/>
</dbReference>
<dbReference type="GO" id="GO:0003677">
    <property type="term" value="F:DNA binding"/>
    <property type="evidence" value="ECO:0007669"/>
    <property type="project" value="InterPro"/>
</dbReference>
<name>A0A323T9H1_9BACI</name>
<accession>A0A323T9H1</accession>
<dbReference type="Proteomes" id="UP000248214">
    <property type="component" value="Unassembled WGS sequence"/>
</dbReference>
<dbReference type="AlphaFoldDB" id="A0A323T9H1"/>
<organism evidence="1 2">
    <name type="scientific">Salipaludibacillus keqinensis</name>
    <dbReference type="NCBI Taxonomy" id="2045207"/>
    <lineage>
        <taxon>Bacteria</taxon>
        <taxon>Bacillati</taxon>
        <taxon>Bacillota</taxon>
        <taxon>Bacilli</taxon>
        <taxon>Bacillales</taxon>
        <taxon>Bacillaceae</taxon>
    </lineage>
</organism>
<dbReference type="NCBIfam" id="NF033727">
    <property type="entry name" value="chaperon_ArsD"/>
    <property type="match status" value="1"/>
</dbReference>
<comment type="caution">
    <text evidence="1">The sequence shown here is derived from an EMBL/GenBank/DDBJ whole genome shotgun (WGS) entry which is preliminary data.</text>
</comment>
<gene>
    <name evidence="1" type="ORF">CR194_17805</name>
</gene>
<dbReference type="RefSeq" id="WP_110611576.1">
    <property type="nucleotide sequence ID" value="NZ_PDOD01000005.1"/>
</dbReference>